<dbReference type="InterPro" id="IPR003607">
    <property type="entry name" value="HD/PDEase_dom"/>
</dbReference>
<dbReference type="EC" id="3.1.3.89" evidence="5"/>
<dbReference type="SUPFAM" id="SSF109604">
    <property type="entry name" value="HD-domain/PDEase-like"/>
    <property type="match status" value="2"/>
</dbReference>
<dbReference type="PANTHER" id="PTHR11845">
    <property type="entry name" value="5'-DEOXYNUCLEOTIDASE HDDC2"/>
    <property type="match status" value="1"/>
</dbReference>
<dbReference type="GO" id="GO:0002953">
    <property type="term" value="F:5'-deoxynucleotidase activity"/>
    <property type="evidence" value="ECO:0007669"/>
    <property type="project" value="UniProtKB-EC"/>
</dbReference>
<dbReference type="SMART" id="SM00471">
    <property type="entry name" value="HDc"/>
    <property type="match status" value="2"/>
</dbReference>
<evidence type="ECO:0000256" key="1">
    <source>
        <dbReference type="ARBA" id="ARBA00001638"/>
    </source>
</evidence>
<evidence type="ECO:0000256" key="7">
    <source>
        <dbReference type="ARBA" id="ARBA00022801"/>
    </source>
</evidence>
<dbReference type="RefSeq" id="WP_223228388.1">
    <property type="nucleotide sequence ID" value="NZ_FRCB01000005.1"/>
</dbReference>
<comment type="cofactor">
    <cofactor evidence="3">
        <name>Co(2+)</name>
        <dbReference type="ChEBI" id="CHEBI:48828"/>
    </cofactor>
</comment>
<evidence type="ECO:0000313" key="9">
    <source>
        <dbReference type="EMBL" id="SHM19234.1"/>
    </source>
</evidence>
<dbReference type="AlphaFoldDB" id="A0A1M7GS82"/>
<dbReference type="Proteomes" id="UP000322545">
    <property type="component" value="Unassembled WGS sequence"/>
</dbReference>
<dbReference type="Pfam" id="PF13023">
    <property type="entry name" value="HD_3"/>
    <property type="match status" value="2"/>
</dbReference>
<keyword evidence="10" id="KW-1185">Reference proteome</keyword>
<dbReference type="EMBL" id="FRCB01000005">
    <property type="protein sequence ID" value="SHM19234.1"/>
    <property type="molecule type" value="Genomic_DNA"/>
</dbReference>
<reference evidence="9 10" key="1">
    <citation type="submission" date="2016-11" db="EMBL/GenBank/DDBJ databases">
        <authorList>
            <person name="Varghese N."/>
            <person name="Submissions S."/>
        </authorList>
    </citation>
    <scope>NUCLEOTIDE SEQUENCE [LARGE SCALE GENOMIC DNA]</scope>
    <source>
        <strain evidence="9 10">DSM 28249</strain>
    </source>
</reference>
<proteinExistence type="predicted"/>
<name>A0A1M7GS82_9RHOB</name>
<comment type="catalytic activity">
    <reaction evidence="1">
        <text>a 2'-deoxyribonucleoside 5'-phosphate + H2O = a 2'-deoxyribonucleoside + phosphate</text>
        <dbReference type="Rhea" id="RHEA:36167"/>
        <dbReference type="ChEBI" id="CHEBI:15377"/>
        <dbReference type="ChEBI" id="CHEBI:18274"/>
        <dbReference type="ChEBI" id="CHEBI:43474"/>
        <dbReference type="ChEBI" id="CHEBI:65317"/>
        <dbReference type="EC" id="3.1.3.89"/>
    </reaction>
</comment>
<evidence type="ECO:0000256" key="5">
    <source>
        <dbReference type="ARBA" id="ARBA00012964"/>
    </source>
</evidence>
<sequence>MSPTPLDSRMAFLIEACRLKSVTRGNDLIDLSRAENVAEHSWHVALCALILTPPSAVAQVTPQSRDRAIAMLLVHDLVEIDSGDQPIHLPHDPDALRASEEAAALRLFALLPADQGTALQALWAEFCAGQSPAARLARAVDHLQPILQVLCAERPRPDHLGVVADNLATGRARWVVTDWPDMAACLHALRHDAPLPCSTLARQITFLATADRLKSVTRATPICDGSRHENSAEHSWHLALFAQVLADHAPDGACPARVTRMLLLHDLVEIDAGDMPIYAQADRAAIARAEIAAADRIFGLLPDDQGRDMRALWDEFEAAHTADARFAKALDRFQPPNLNLATDGVSWRAHGATLDQVSDRVGQPIQRGAPALWEWIAPQIEAWFARHG</sequence>
<comment type="subunit">
    <text evidence="4">Homodimer.</text>
</comment>
<accession>A0A1M7GS82</accession>
<comment type="cofactor">
    <cofactor evidence="2">
        <name>Mn(2+)</name>
        <dbReference type="ChEBI" id="CHEBI:29035"/>
    </cofactor>
</comment>
<dbReference type="Gene3D" id="1.10.3210.10">
    <property type="entry name" value="Hypothetical protein af1432"/>
    <property type="match status" value="2"/>
</dbReference>
<dbReference type="InterPro" id="IPR039356">
    <property type="entry name" value="YfbR/HDDC2"/>
</dbReference>
<evidence type="ECO:0000259" key="8">
    <source>
        <dbReference type="SMART" id="SM00471"/>
    </source>
</evidence>
<dbReference type="PANTHER" id="PTHR11845:SF13">
    <property type="entry name" value="5'-DEOXYNUCLEOTIDASE HDDC2"/>
    <property type="match status" value="1"/>
</dbReference>
<feature type="domain" description="HD/PDEase" evidence="8">
    <location>
        <begin position="227"/>
        <end position="309"/>
    </location>
</feature>
<keyword evidence="6" id="KW-0479">Metal-binding</keyword>
<organism evidence="9 10">
    <name type="scientific">Roseovarius litoreus</name>
    <dbReference type="NCBI Taxonomy" id="1155722"/>
    <lineage>
        <taxon>Bacteria</taxon>
        <taxon>Pseudomonadati</taxon>
        <taxon>Pseudomonadota</taxon>
        <taxon>Alphaproteobacteria</taxon>
        <taxon>Rhodobacterales</taxon>
        <taxon>Roseobacteraceae</taxon>
        <taxon>Roseovarius</taxon>
    </lineage>
</organism>
<dbReference type="GO" id="GO:0046872">
    <property type="term" value="F:metal ion binding"/>
    <property type="evidence" value="ECO:0007669"/>
    <property type="project" value="UniProtKB-KW"/>
</dbReference>
<evidence type="ECO:0000313" key="10">
    <source>
        <dbReference type="Proteomes" id="UP000322545"/>
    </source>
</evidence>
<evidence type="ECO:0000256" key="4">
    <source>
        <dbReference type="ARBA" id="ARBA00011738"/>
    </source>
</evidence>
<evidence type="ECO:0000256" key="6">
    <source>
        <dbReference type="ARBA" id="ARBA00022723"/>
    </source>
</evidence>
<evidence type="ECO:0000256" key="2">
    <source>
        <dbReference type="ARBA" id="ARBA00001936"/>
    </source>
</evidence>
<evidence type="ECO:0000256" key="3">
    <source>
        <dbReference type="ARBA" id="ARBA00001941"/>
    </source>
</evidence>
<dbReference type="InterPro" id="IPR006674">
    <property type="entry name" value="HD_domain"/>
</dbReference>
<gene>
    <name evidence="9" type="ORF">SAMN05443432_105132</name>
</gene>
<keyword evidence="7 9" id="KW-0378">Hydrolase</keyword>
<feature type="domain" description="HD/PDEase" evidence="8">
    <location>
        <begin position="33"/>
        <end position="179"/>
    </location>
</feature>
<protein>
    <recommendedName>
        <fullName evidence="5">5'-deoxynucleotidase</fullName>
        <ecNumber evidence="5">3.1.3.89</ecNumber>
    </recommendedName>
</protein>
<dbReference type="GO" id="GO:0005737">
    <property type="term" value="C:cytoplasm"/>
    <property type="evidence" value="ECO:0007669"/>
    <property type="project" value="TreeGrafter"/>
</dbReference>